<organism evidence="1 2">
    <name type="scientific">Massariosphaeria phaeospora</name>
    <dbReference type="NCBI Taxonomy" id="100035"/>
    <lineage>
        <taxon>Eukaryota</taxon>
        <taxon>Fungi</taxon>
        <taxon>Dikarya</taxon>
        <taxon>Ascomycota</taxon>
        <taxon>Pezizomycotina</taxon>
        <taxon>Dothideomycetes</taxon>
        <taxon>Pleosporomycetidae</taxon>
        <taxon>Pleosporales</taxon>
        <taxon>Pleosporales incertae sedis</taxon>
        <taxon>Massariosphaeria</taxon>
    </lineage>
</organism>
<evidence type="ECO:0000313" key="1">
    <source>
        <dbReference type="EMBL" id="KAF2876646.1"/>
    </source>
</evidence>
<evidence type="ECO:0008006" key="3">
    <source>
        <dbReference type="Google" id="ProtNLM"/>
    </source>
</evidence>
<reference evidence="1 2" key="1">
    <citation type="submission" date="2020-01" db="EMBL/GenBank/DDBJ databases">
        <authorList>
            <consortium name="DOE Joint Genome Institute"/>
            <person name="Haridas S."/>
            <person name="Albert R."/>
            <person name="Binder M."/>
            <person name="Bloem J."/>
            <person name="Labutti K."/>
            <person name="Salamov A."/>
            <person name="Andreopoulos B."/>
            <person name="Baker S.E."/>
            <person name="Barry K."/>
            <person name="Bills G."/>
            <person name="Bluhm B.H."/>
            <person name="Cannon C."/>
            <person name="Castanera R."/>
            <person name="Culley D.E."/>
            <person name="Daum C."/>
            <person name="Ezra D."/>
            <person name="Gonzalez J.B."/>
            <person name="Henrissat B."/>
            <person name="Kuo A."/>
            <person name="Liang C."/>
            <person name="Lipzen A."/>
            <person name="Lutzoni F."/>
            <person name="Magnuson J."/>
            <person name="Mondo S."/>
            <person name="Nolan M."/>
            <person name="Ohm R."/>
            <person name="Pangilinan J."/>
            <person name="Park H.-J.H."/>
            <person name="Ramirez L."/>
            <person name="Alfaro M."/>
            <person name="Sun H."/>
            <person name="Tritt A."/>
            <person name="Yoshinaga Y."/>
            <person name="Zwiers L.-H.L."/>
            <person name="Turgeon B.G."/>
            <person name="Goodwin S.B."/>
            <person name="Spatafora J.W."/>
            <person name="Crous P.W."/>
            <person name="Grigoriev I.V."/>
        </authorList>
    </citation>
    <scope>NUCLEOTIDE SEQUENCE [LARGE SCALE GENOMIC DNA]</scope>
    <source>
        <strain evidence="1 2">CBS 611.86</strain>
    </source>
</reference>
<dbReference type="PANTHER" id="PTHR37540:SF9">
    <property type="entry name" value="ZN(2)-C6 FUNGAL-TYPE DOMAIN-CONTAINING PROTEIN"/>
    <property type="match status" value="1"/>
</dbReference>
<dbReference type="EMBL" id="JAADJZ010000003">
    <property type="protein sequence ID" value="KAF2876646.1"/>
    <property type="molecule type" value="Genomic_DNA"/>
</dbReference>
<dbReference type="PANTHER" id="PTHR37540">
    <property type="entry name" value="TRANSCRIPTION FACTOR (ACR-2), PUTATIVE-RELATED-RELATED"/>
    <property type="match status" value="1"/>
</dbReference>
<dbReference type="OrthoDB" id="4158087at2759"/>
<dbReference type="InterPro" id="IPR021858">
    <property type="entry name" value="Fun_TF"/>
</dbReference>
<dbReference type="Pfam" id="PF11951">
    <property type="entry name" value="Fungal_trans_2"/>
    <property type="match status" value="1"/>
</dbReference>
<dbReference type="Proteomes" id="UP000481861">
    <property type="component" value="Unassembled WGS sequence"/>
</dbReference>
<gene>
    <name evidence="1" type="ORF">BDV95DRAFT_602616</name>
</gene>
<dbReference type="AlphaFoldDB" id="A0A7C8IFR5"/>
<name>A0A7C8IFR5_9PLEO</name>
<evidence type="ECO:0000313" key="2">
    <source>
        <dbReference type="Proteomes" id="UP000481861"/>
    </source>
</evidence>
<accession>A0A7C8IFR5</accession>
<protein>
    <recommendedName>
        <fullName evidence="3">Fungal-specific transcription factor domain-containing protein</fullName>
    </recommendedName>
</protein>
<comment type="caution">
    <text evidence="1">The sequence shown here is derived from an EMBL/GenBank/DDBJ whole genome shotgun (WGS) entry which is preliminary data.</text>
</comment>
<proteinExistence type="predicted"/>
<keyword evidence="2" id="KW-1185">Reference proteome</keyword>
<sequence>MQKTFHFVNGIGLNQRGKRESRRHVMMGKNAGKTIHRPSRLVKRDTSRCERVEAVMSIGAARDTKWDTPLDHATSSIRASSRVSASSFLNISFPVTLTRDYAEVISDSFYCNVALMQACNELFLRGGESSPIAMYYLSKSLAQVRERLESSDALSDATVCIVMSLVTQEQVRNQHAAARIHMDGLARMIELRGGLDSLEGSLPVLLKACKTDIMLALQYEETPRFVRNKMPQIRSLFQSKFKTVDFDSTLTSIQHNNIEPYLFEILGDIINVTSLFNDRQPSQEVDLFSFQEIFVSISYSLIEFDSMQDRKELSTTHASYHVGLTIFMMTFFLQYGRQRIMKFESITQRLRTVIERGLMDDKKDLMLWLMMMGGIWMLDDADVNWLAPKVRCLAQEMGLRSWDEVIIHIIKYPWIHDLHDEPGGIFWDRVHQLAERPVDLNL</sequence>